<sequence length="274" mass="29698">MPSIGLSSIAGAPGVTTLALAMSYTATTSTLIVEADTSRSSAILSGYFQGTVAPDRGILELAMKSSTHRLEPKDLWEEVLQIDSDGRQYLMPGLYDPTAAKGIDHTVWSTLGDWTRSMSGGVTPIIDFGRLSPQDRRQGLLTSVSHLAIVCQATLPNVLALQGALAFLDELLPPDMIDSRLGLILVEQPGIVNYSDREIAHRIGVPVWGRVKHDLKTAMAFSHHTRDLAESRADRRKAIRKSPLLRSAQSLHASIKARDERDAQIVTPEGADAL</sequence>
<dbReference type="AlphaFoldDB" id="U5NZA2"/>
<evidence type="ECO:0000313" key="1">
    <source>
        <dbReference type="EMBL" id="AGY35374.1"/>
    </source>
</evidence>
<evidence type="ECO:0008006" key="2">
    <source>
        <dbReference type="Google" id="ProtNLM"/>
    </source>
</evidence>
<proteinExistence type="predicted"/>
<reference evidence="1" key="1">
    <citation type="journal article" date="2013" name="Genome Announc.">
        <title>Complete Genome Sequence of pAP13, a Large Linear Plasmid of a Brevibacterium Strain Isolated from a Saline Lake at 4,200 Meters above Sea Level in Argentina.</title>
        <authorList>
            <person name="Dib J.R."/>
            <person name="Schuldes J."/>
            <person name="Thurmer A."/>
            <person name="Farias M.E."/>
            <person name="Daniel R."/>
            <person name="Meinhardt F."/>
        </authorList>
    </citation>
    <scope>NUCLEOTIDE SEQUENCE</scope>
    <source>
        <strain evidence="1">Ap13</strain>
        <plasmid evidence="1">pAP13</plasmid>
    </source>
</reference>
<dbReference type="EMBL" id="KF577590">
    <property type="protein sequence ID" value="AGY35374.1"/>
    <property type="molecule type" value="Genomic_DNA"/>
</dbReference>
<accession>U5NZA2</accession>
<name>U5NZA2_9MICO</name>
<dbReference type="Gene3D" id="3.40.50.300">
    <property type="entry name" value="P-loop containing nucleotide triphosphate hydrolases"/>
    <property type="match status" value="1"/>
</dbReference>
<protein>
    <recommendedName>
        <fullName evidence="2">Cellulose biosynthesis protein BcsQ</fullName>
    </recommendedName>
</protein>
<dbReference type="InterPro" id="IPR027417">
    <property type="entry name" value="P-loop_NTPase"/>
</dbReference>
<organism evidence="1">
    <name type="scientific">Brevibacterium sp. Ap13</name>
    <dbReference type="NCBI Taxonomy" id="1406197"/>
    <lineage>
        <taxon>Bacteria</taxon>
        <taxon>Bacillati</taxon>
        <taxon>Actinomycetota</taxon>
        <taxon>Actinomycetes</taxon>
        <taxon>Micrococcales</taxon>
        <taxon>Brevibacteriaceae</taxon>
        <taxon>Brevibacterium</taxon>
    </lineage>
</organism>
<dbReference type="RefSeq" id="WP_023164811.1">
    <property type="nucleotide sequence ID" value="NC_022590.1"/>
</dbReference>
<keyword evidence="1" id="KW-0614">Plasmid</keyword>
<geneLocation type="plasmid" evidence="1">
    <name>pAP13</name>
</geneLocation>
<gene>
    <name evidence="1" type="ORF">AP13_p00650</name>
</gene>